<accession>A0A6J6V2I6</accession>
<evidence type="ECO:0000256" key="1">
    <source>
        <dbReference type="SAM" id="Phobius"/>
    </source>
</evidence>
<keyword evidence="1" id="KW-0812">Transmembrane</keyword>
<feature type="transmembrane region" description="Helical" evidence="1">
    <location>
        <begin position="153"/>
        <end position="175"/>
    </location>
</feature>
<feature type="transmembrane region" description="Helical" evidence="1">
    <location>
        <begin position="48"/>
        <end position="70"/>
    </location>
</feature>
<dbReference type="EMBL" id="CAEZXX010000065">
    <property type="protein sequence ID" value="CAB4709740.1"/>
    <property type="molecule type" value="Genomic_DNA"/>
</dbReference>
<sequence length="217" mass="23784">MLALQAILERRATPAMLLLLATQVIDGIDGPMARAANVKERVPLIDGYVLDLVIDFVTCVVVPIAFIYQFHLLPSAFALALMGLAVFSAAIWFSRTDMMTEDHWFRGFPATWNLVAPTLYLLHASRVAGAVVVIVLSLASLTDIPVPHPVRVVWMRGFTLPCTVLWLTALVVEVIAKSHSPQVLRGFLLLGPLCFVGLSAARMLGWDRDTAVNIPNQ</sequence>
<organism evidence="3">
    <name type="scientific">freshwater metagenome</name>
    <dbReference type="NCBI Taxonomy" id="449393"/>
    <lineage>
        <taxon>unclassified sequences</taxon>
        <taxon>metagenomes</taxon>
        <taxon>ecological metagenomes</taxon>
    </lineage>
</organism>
<dbReference type="InterPro" id="IPR000462">
    <property type="entry name" value="CDP-OH_P_trans"/>
</dbReference>
<dbReference type="GO" id="GO:0016780">
    <property type="term" value="F:phosphotransferase activity, for other substituted phosphate groups"/>
    <property type="evidence" value="ECO:0007669"/>
    <property type="project" value="InterPro"/>
</dbReference>
<proteinExistence type="predicted"/>
<dbReference type="InterPro" id="IPR043130">
    <property type="entry name" value="CDP-OH_PTrfase_TM_dom"/>
</dbReference>
<dbReference type="Gene3D" id="1.20.120.1760">
    <property type="match status" value="1"/>
</dbReference>
<evidence type="ECO:0000313" key="3">
    <source>
        <dbReference type="EMBL" id="CAB4766361.1"/>
    </source>
</evidence>
<reference evidence="3" key="1">
    <citation type="submission" date="2020-05" db="EMBL/GenBank/DDBJ databases">
        <authorList>
            <person name="Chiriac C."/>
            <person name="Salcher M."/>
            <person name="Ghai R."/>
            <person name="Kavagutti S V."/>
        </authorList>
    </citation>
    <scope>NUCLEOTIDE SEQUENCE</scope>
</reference>
<dbReference type="GO" id="GO:0008654">
    <property type="term" value="P:phospholipid biosynthetic process"/>
    <property type="evidence" value="ECO:0007669"/>
    <property type="project" value="InterPro"/>
</dbReference>
<gene>
    <name evidence="2" type="ORF">UFOPK2602_01081</name>
    <name evidence="3" type="ORF">UFOPK2806_02129</name>
    <name evidence="4" type="ORF">UFOPK3417_00485</name>
</gene>
<keyword evidence="1" id="KW-1133">Transmembrane helix</keyword>
<dbReference type="EMBL" id="CAFBLR010000029">
    <property type="protein sequence ID" value="CAB4865990.1"/>
    <property type="molecule type" value="Genomic_DNA"/>
</dbReference>
<feature type="transmembrane region" description="Helical" evidence="1">
    <location>
        <begin position="76"/>
        <end position="93"/>
    </location>
</feature>
<evidence type="ECO:0000313" key="4">
    <source>
        <dbReference type="EMBL" id="CAB4865990.1"/>
    </source>
</evidence>
<dbReference type="Pfam" id="PF01066">
    <property type="entry name" value="CDP-OH_P_transf"/>
    <property type="match status" value="1"/>
</dbReference>
<dbReference type="AlphaFoldDB" id="A0A6J6V2I6"/>
<protein>
    <submittedName>
        <fullName evidence="3">Unannotated protein</fullName>
    </submittedName>
</protein>
<keyword evidence="1" id="KW-0472">Membrane</keyword>
<dbReference type="GO" id="GO:0016020">
    <property type="term" value="C:membrane"/>
    <property type="evidence" value="ECO:0007669"/>
    <property type="project" value="InterPro"/>
</dbReference>
<name>A0A6J6V2I6_9ZZZZ</name>
<dbReference type="EMBL" id="CAEZYY010000039">
    <property type="protein sequence ID" value="CAB4766361.1"/>
    <property type="molecule type" value="Genomic_DNA"/>
</dbReference>
<evidence type="ECO:0000313" key="2">
    <source>
        <dbReference type="EMBL" id="CAB4709740.1"/>
    </source>
</evidence>
<feature type="transmembrane region" description="Helical" evidence="1">
    <location>
        <begin position="187"/>
        <end position="205"/>
    </location>
</feature>
<feature type="transmembrane region" description="Helical" evidence="1">
    <location>
        <begin position="114"/>
        <end position="141"/>
    </location>
</feature>